<proteinExistence type="predicted"/>
<name>X0TUN4_9ZZZZ</name>
<gene>
    <name evidence="1" type="ORF">S01H1_22792</name>
</gene>
<reference evidence="1" key="1">
    <citation type="journal article" date="2014" name="Front. Microbiol.">
        <title>High frequency of phylogenetically diverse reductive dehalogenase-homologous genes in deep subseafloor sedimentary metagenomes.</title>
        <authorList>
            <person name="Kawai M."/>
            <person name="Futagami T."/>
            <person name="Toyoda A."/>
            <person name="Takaki Y."/>
            <person name="Nishi S."/>
            <person name="Hori S."/>
            <person name="Arai W."/>
            <person name="Tsubouchi T."/>
            <person name="Morono Y."/>
            <person name="Uchiyama I."/>
            <person name="Ito T."/>
            <person name="Fujiyama A."/>
            <person name="Inagaki F."/>
            <person name="Takami H."/>
        </authorList>
    </citation>
    <scope>NUCLEOTIDE SEQUENCE</scope>
    <source>
        <strain evidence="1">Expedition CK06-06</strain>
    </source>
</reference>
<sequence length="39" mass="4495">MKIEKAISEHKAAIKNLEELFGMSIDGEIEFREDEIWSG</sequence>
<protein>
    <submittedName>
        <fullName evidence="1">Uncharacterized protein</fullName>
    </submittedName>
</protein>
<organism evidence="1">
    <name type="scientific">marine sediment metagenome</name>
    <dbReference type="NCBI Taxonomy" id="412755"/>
    <lineage>
        <taxon>unclassified sequences</taxon>
        <taxon>metagenomes</taxon>
        <taxon>ecological metagenomes</taxon>
    </lineage>
</organism>
<comment type="caution">
    <text evidence="1">The sequence shown here is derived from an EMBL/GenBank/DDBJ whole genome shotgun (WGS) entry which is preliminary data.</text>
</comment>
<dbReference type="EMBL" id="BARS01012949">
    <property type="protein sequence ID" value="GAF91872.1"/>
    <property type="molecule type" value="Genomic_DNA"/>
</dbReference>
<evidence type="ECO:0000313" key="1">
    <source>
        <dbReference type="EMBL" id="GAF91872.1"/>
    </source>
</evidence>
<accession>X0TUN4</accession>
<dbReference type="AlphaFoldDB" id="X0TUN4"/>
<feature type="non-terminal residue" evidence="1">
    <location>
        <position position="39"/>
    </location>
</feature>